<dbReference type="OrthoDB" id="5340163at2759"/>
<evidence type="ECO:0000256" key="1">
    <source>
        <dbReference type="SAM" id="MobiDB-lite"/>
    </source>
</evidence>
<dbReference type="AlphaFoldDB" id="U4LKG5"/>
<dbReference type="Proteomes" id="UP000018144">
    <property type="component" value="Unassembled WGS sequence"/>
</dbReference>
<dbReference type="InterPro" id="IPR025332">
    <property type="entry name" value="DUF4238"/>
</dbReference>
<feature type="compositionally biased region" description="Acidic residues" evidence="1">
    <location>
        <begin position="67"/>
        <end position="87"/>
    </location>
</feature>
<name>U4LKG5_PYROM</name>
<keyword evidence="3" id="KW-1185">Reference proteome</keyword>
<gene>
    <name evidence="2" type="ORF">PCON_07647</name>
</gene>
<sequence>MEARSQYHHFIPRFVLREFASTAAGPGIAVATTGTDAAPKSNKKRNQKKKKKNKSKQQQPKTVADEGGLETEEVAGALEDLDIEEEAPAEKENTPSSQEIPKQRTKPKREKLRSGLGPENDPKNPLIKHYDMSKMVIEEQRIARVYGVQDLYRDLSAKDSNMNHIESKLGTLEQYASDVVRRIREYQKSRPYRNSVITLTRIELNYLRKFLFIMKYRHSLYWRKYAQEVTAYKEIDKPQIIAYMQRNNMPQLSEVWLRTMQVILDTEIDPEGSWQRTLMRDAFVLDAVAYIYHMTQFYLTLCEPSNADDEFVITDNGFGIHEGPTFITRNIQTGEEEAGSYTEYHLLAPLSPRLMLVLRSHLLLKGNERKLREHRMRPDVTNQKSLFEDLELEPAVPSYGANPVNFQARNDHTFSFKFHTVSRKYLNLFNGILLHEARESITWRTDSAMKRTMAAFIIHPQLKMIPRAVYIETNRDSKIHLEKLLRQGDEHAPKSQPARQNQVPKTPLPKDPIWRVDPPEYDGYHKLGGTHETLEKDKKAAKRLQDELGNNALKLKNTWSLEERNAGARKDMIRFSKQPAQVIYYYAKLWRANASITGLGPLSGLPGAMLNSMEDGPENLVANLAHVIPAPYHSRLILEASNKSFFRRLIALRGGELKDMMRTEASLFSQWGGFRSSCFLMDTPHYSNVGESIMSAKRSQTLKDPGTMTKIFSEDLEKREEMKKAGISEKRWAKTEQEKRWLQELLWKALWPTEHDLIELVIMVNSETPVEPECVIC</sequence>
<protein>
    <submittedName>
        <fullName evidence="2">Uncharacterized protein</fullName>
    </submittedName>
</protein>
<accession>U4LKG5</accession>
<feature type="compositionally biased region" description="Basic residues" evidence="1">
    <location>
        <begin position="41"/>
        <end position="55"/>
    </location>
</feature>
<dbReference type="Pfam" id="PF14022">
    <property type="entry name" value="DUF4238"/>
    <property type="match status" value="1"/>
</dbReference>
<organism evidence="2 3">
    <name type="scientific">Pyronema omphalodes (strain CBS 100304)</name>
    <name type="common">Pyronema confluens</name>
    <dbReference type="NCBI Taxonomy" id="1076935"/>
    <lineage>
        <taxon>Eukaryota</taxon>
        <taxon>Fungi</taxon>
        <taxon>Dikarya</taxon>
        <taxon>Ascomycota</taxon>
        <taxon>Pezizomycotina</taxon>
        <taxon>Pezizomycetes</taxon>
        <taxon>Pezizales</taxon>
        <taxon>Pyronemataceae</taxon>
        <taxon>Pyronema</taxon>
    </lineage>
</organism>
<feature type="region of interest" description="Disordered" evidence="1">
    <location>
        <begin position="30"/>
        <end position="127"/>
    </location>
</feature>
<evidence type="ECO:0000313" key="3">
    <source>
        <dbReference type="Proteomes" id="UP000018144"/>
    </source>
</evidence>
<reference evidence="2 3" key="1">
    <citation type="journal article" date="2013" name="PLoS Genet.">
        <title>The genome and development-dependent transcriptomes of Pyronema confluens: a window into fungal evolution.</title>
        <authorList>
            <person name="Traeger S."/>
            <person name="Altegoer F."/>
            <person name="Freitag M."/>
            <person name="Gabaldon T."/>
            <person name="Kempken F."/>
            <person name="Kumar A."/>
            <person name="Marcet-Houben M."/>
            <person name="Poggeler S."/>
            <person name="Stajich J.E."/>
            <person name="Nowrousian M."/>
        </authorList>
    </citation>
    <scope>NUCLEOTIDE SEQUENCE [LARGE SCALE GENOMIC DNA]</scope>
    <source>
        <strain evidence="3">CBS 100304</strain>
        <tissue evidence="2">Vegetative mycelium</tissue>
    </source>
</reference>
<feature type="region of interest" description="Disordered" evidence="1">
    <location>
        <begin position="489"/>
        <end position="516"/>
    </location>
</feature>
<dbReference type="eggNOG" id="ENOG502S5TP">
    <property type="taxonomic scope" value="Eukaryota"/>
</dbReference>
<dbReference type="EMBL" id="HF935391">
    <property type="protein sequence ID" value="CCX29850.1"/>
    <property type="molecule type" value="Genomic_DNA"/>
</dbReference>
<evidence type="ECO:0000313" key="2">
    <source>
        <dbReference type="EMBL" id="CCX29850.1"/>
    </source>
</evidence>
<proteinExistence type="predicted"/>